<evidence type="ECO:0000256" key="2">
    <source>
        <dbReference type="ARBA" id="ARBA00023125"/>
    </source>
</evidence>
<dbReference type="SUPFAM" id="SSF53822">
    <property type="entry name" value="Periplasmic binding protein-like I"/>
    <property type="match status" value="1"/>
</dbReference>
<evidence type="ECO:0000313" key="6">
    <source>
        <dbReference type="EMBL" id="PTL71176.1"/>
    </source>
</evidence>
<dbReference type="PROSITE" id="PS00356">
    <property type="entry name" value="HTH_LACI_1"/>
    <property type="match status" value="1"/>
</dbReference>
<proteinExistence type="predicted"/>
<sequence length="396" mass="42781">MAAIPGGGDARRRAVRLADVAERAGVSVPTVSRVLAGRGETSSVTRARIHEAAHTLGYMPGVEKRGRPRTKGAYLIDLVMGRFHDPWTNEITTGARTAAARHGFDLVLTVERDDPDDDWPQRIRSRSSVGVVLGLIYPTSDQMSVLESARIPVVLLEPLTDVRPGLTSVGATDWQGGFDAAAHLLSCGLRSLVIVTDEPRFRFGRERVRGFTDAVERIDPTVDVVVLSYPWAERRAEPWLVQHLFRRHDTPIGVFALTHYIATSIYRAAHLAQKSIPTDACVVGFDDPPEARFAAPPLTTTHQPLREMATVAVDLVVEAAHGAGLPGSRIELPTSLIVRGSTAFRSGRTGDEPVGAGEDGEYRTPRSADPEPVSGDDRGRGVATSRSTARGARTEG</sequence>
<keyword evidence="1" id="KW-0805">Transcription regulation</keyword>
<accession>A0A2T4UNR9</accession>
<keyword evidence="2" id="KW-0238">DNA-binding</keyword>
<comment type="caution">
    <text evidence="6">The sequence shown here is derived from an EMBL/GenBank/DDBJ whole genome shotgun (WGS) entry which is preliminary data.</text>
</comment>
<dbReference type="InterPro" id="IPR000843">
    <property type="entry name" value="HTH_LacI"/>
</dbReference>
<dbReference type="InterPro" id="IPR010982">
    <property type="entry name" value="Lambda_DNA-bd_dom_sf"/>
</dbReference>
<dbReference type="SMART" id="SM00354">
    <property type="entry name" value="HTH_LACI"/>
    <property type="match status" value="1"/>
</dbReference>
<protein>
    <submittedName>
        <fullName evidence="6">Transcriptional regulator</fullName>
    </submittedName>
</protein>
<evidence type="ECO:0000256" key="4">
    <source>
        <dbReference type="SAM" id="MobiDB-lite"/>
    </source>
</evidence>
<gene>
    <name evidence="6" type="ORF">C1I63_18170</name>
</gene>
<dbReference type="Gene3D" id="3.40.50.2300">
    <property type="match status" value="2"/>
</dbReference>
<dbReference type="PANTHER" id="PTHR30146">
    <property type="entry name" value="LACI-RELATED TRANSCRIPTIONAL REPRESSOR"/>
    <property type="match status" value="1"/>
</dbReference>
<dbReference type="EMBL" id="PZPL01000002">
    <property type="protein sequence ID" value="PTL71176.1"/>
    <property type="molecule type" value="Genomic_DNA"/>
</dbReference>
<feature type="domain" description="HTH lacI-type" evidence="5">
    <location>
        <begin position="15"/>
        <end position="69"/>
    </location>
</feature>
<keyword evidence="7" id="KW-1185">Reference proteome</keyword>
<dbReference type="Pfam" id="PF00356">
    <property type="entry name" value="LacI"/>
    <property type="match status" value="1"/>
</dbReference>
<reference evidence="6 7" key="1">
    <citation type="submission" date="2018-03" db="EMBL/GenBank/DDBJ databases">
        <title>Bacteriophage NCPPB3778 and a type I-E CRISPR drive the evolution of the US Biological Select Agent, Rathayibacter toxicus.</title>
        <authorList>
            <person name="Davis E.W.II."/>
            <person name="Tabima J.F."/>
            <person name="Weisberg A.J."/>
            <person name="Dantas Lopes L."/>
            <person name="Wiseman M.S."/>
            <person name="Wiseman M.S."/>
            <person name="Pupko T."/>
            <person name="Belcher M.S."/>
            <person name="Sechler A.J."/>
            <person name="Tancos M.A."/>
            <person name="Schroeder B.K."/>
            <person name="Murray T.D."/>
            <person name="Luster D.G."/>
            <person name="Schneider W.L."/>
            <person name="Rogers E."/>
            <person name="Andreote F.D."/>
            <person name="Grunwald N.J."/>
            <person name="Putnam M.L."/>
            <person name="Chang J.H."/>
        </authorList>
    </citation>
    <scope>NUCLEOTIDE SEQUENCE [LARGE SCALE GENOMIC DNA]</scope>
    <source>
        <strain evidence="6 7">DSM 15933</strain>
    </source>
</reference>
<evidence type="ECO:0000313" key="7">
    <source>
        <dbReference type="Proteomes" id="UP000241085"/>
    </source>
</evidence>
<feature type="region of interest" description="Disordered" evidence="4">
    <location>
        <begin position="343"/>
        <end position="396"/>
    </location>
</feature>
<feature type="compositionally biased region" description="Basic and acidic residues" evidence="4">
    <location>
        <begin position="360"/>
        <end position="380"/>
    </location>
</feature>
<dbReference type="GO" id="GO:0003700">
    <property type="term" value="F:DNA-binding transcription factor activity"/>
    <property type="evidence" value="ECO:0007669"/>
    <property type="project" value="TreeGrafter"/>
</dbReference>
<dbReference type="Gene3D" id="1.10.260.40">
    <property type="entry name" value="lambda repressor-like DNA-binding domains"/>
    <property type="match status" value="1"/>
</dbReference>
<evidence type="ECO:0000256" key="1">
    <source>
        <dbReference type="ARBA" id="ARBA00023015"/>
    </source>
</evidence>
<dbReference type="PROSITE" id="PS50932">
    <property type="entry name" value="HTH_LACI_2"/>
    <property type="match status" value="1"/>
</dbReference>
<dbReference type="Pfam" id="PF13377">
    <property type="entry name" value="Peripla_BP_3"/>
    <property type="match status" value="1"/>
</dbReference>
<dbReference type="PANTHER" id="PTHR30146:SF153">
    <property type="entry name" value="LACTOSE OPERON REPRESSOR"/>
    <property type="match status" value="1"/>
</dbReference>
<evidence type="ECO:0000259" key="5">
    <source>
        <dbReference type="PROSITE" id="PS50932"/>
    </source>
</evidence>
<dbReference type="InterPro" id="IPR046335">
    <property type="entry name" value="LacI/GalR-like_sensor"/>
</dbReference>
<keyword evidence="3" id="KW-0804">Transcription</keyword>
<dbReference type="AlphaFoldDB" id="A0A2T4UNR9"/>
<dbReference type="GO" id="GO:0000976">
    <property type="term" value="F:transcription cis-regulatory region binding"/>
    <property type="evidence" value="ECO:0007669"/>
    <property type="project" value="TreeGrafter"/>
</dbReference>
<dbReference type="Proteomes" id="UP000241085">
    <property type="component" value="Unassembled WGS sequence"/>
</dbReference>
<dbReference type="InterPro" id="IPR028082">
    <property type="entry name" value="Peripla_BP_I"/>
</dbReference>
<dbReference type="SUPFAM" id="SSF47413">
    <property type="entry name" value="lambda repressor-like DNA-binding domains"/>
    <property type="match status" value="1"/>
</dbReference>
<dbReference type="CDD" id="cd01392">
    <property type="entry name" value="HTH_LacI"/>
    <property type="match status" value="1"/>
</dbReference>
<name>A0A2T4UNR9_9MICO</name>
<evidence type="ECO:0000256" key="3">
    <source>
        <dbReference type="ARBA" id="ARBA00023163"/>
    </source>
</evidence>
<organism evidence="6 7">
    <name type="scientific">Rathayibacter caricis DSM 15933</name>
    <dbReference type="NCBI Taxonomy" id="1328867"/>
    <lineage>
        <taxon>Bacteria</taxon>
        <taxon>Bacillati</taxon>
        <taxon>Actinomycetota</taxon>
        <taxon>Actinomycetes</taxon>
        <taxon>Micrococcales</taxon>
        <taxon>Microbacteriaceae</taxon>
        <taxon>Rathayibacter</taxon>
    </lineage>
</organism>